<dbReference type="Proteomes" id="UP001225605">
    <property type="component" value="Unassembled WGS sequence"/>
</dbReference>
<organism evidence="4 5">
    <name type="scientific">Saccharothrix yanglingensis</name>
    <dbReference type="NCBI Taxonomy" id="659496"/>
    <lineage>
        <taxon>Bacteria</taxon>
        <taxon>Bacillati</taxon>
        <taxon>Actinomycetota</taxon>
        <taxon>Actinomycetes</taxon>
        <taxon>Pseudonocardiales</taxon>
        <taxon>Pseudonocardiaceae</taxon>
        <taxon>Saccharothrix</taxon>
    </lineage>
</organism>
<dbReference type="InterPro" id="IPR001647">
    <property type="entry name" value="HTH_TetR"/>
</dbReference>
<evidence type="ECO:0000256" key="1">
    <source>
        <dbReference type="ARBA" id="ARBA00023125"/>
    </source>
</evidence>
<feature type="domain" description="HTH tetR-type" evidence="3">
    <location>
        <begin position="10"/>
        <end position="70"/>
    </location>
</feature>
<gene>
    <name evidence="4" type="ORF">CKY47_02730</name>
</gene>
<dbReference type="InterPro" id="IPR050109">
    <property type="entry name" value="HTH-type_TetR-like_transc_reg"/>
</dbReference>
<dbReference type="PROSITE" id="PS50977">
    <property type="entry name" value="HTH_TETR_2"/>
    <property type="match status" value="1"/>
</dbReference>
<accession>A0ABU0WX62</accession>
<dbReference type="InterPro" id="IPR041583">
    <property type="entry name" value="TetR_C_31"/>
</dbReference>
<reference evidence="4 5" key="1">
    <citation type="submission" date="2017-06" db="EMBL/GenBank/DDBJ databases">
        <title>Cultured bacterium strain Saccharothrix yanglingensis Hhs.015.</title>
        <authorList>
            <person name="Xia Y."/>
        </authorList>
    </citation>
    <scope>NUCLEOTIDE SEQUENCE [LARGE SCALE GENOMIC DNA]</scope>
    <source>
        <strain evidence="4 5">Hhs.015</strain>
    </source>
</reference>
<feature type="DNA-binding region" description="H-T-H motif" evidence="2">
    <location>
        <begin position="33"/>
        <end position="52"/>
    </location>
</feature>
<dbReference type="InterPro" id="IPR009057">
    <property type="entry name" value="Homeodomain-like_sf"/>
</dbReference>
<comment type="caution">
    <text evidence="4">The sequence shown here is derived from an EMBL/GenBank/DDBJ whole genome shotgun (WGS) entry which is preliminary data.</text>
</comment>
<protein>
    <submittedName>
        <fullName evidence="4">TetR family transcriptional regulator</fullName>
    </submittedName>
</protein>
<evidence type="ECO:0000256" key="2">
    <source>
        <dbReference type="PROSITE-ProRule" id="PRU00335"/>
    </source>
</evidence>
<name>A0ABU0WX62_9PSEU</name>
<evidence type="ECO:0000313" key="5">
    <source>
        <dbReference type="Proteomes" id="UP001225605"/>
    </source>
</evidence>
<dbReference type="PANTHER" id="PTHR30055:SF231">
    <property type="entry name" value="TRANSCRIPTIONAL REGULATORY PROTEIN (PROBABLY DEOR-FAMILY)-RELATED"/>
    <property type="match status" value="1"/>
</dbReference>
<dbReference type="RefSeq" id="WP_306743993.1">
    <property type="nucleotide sequence ID" value="NZ_NSDM01000001.1"/>
</dbReference>
<sequence>MVDGRRARGERRRRALLEAALRVVERDGVAGVGHRSVAREAGVPATSATYYYATLDDLLIATLTWSAEEMASSFRSLPPTPAAFARFLADAVGPHRGRTMAEYELYLLAARRPELRPAARRWLDLVAEAVGPGEPVALRALLAGLDGLLIQGLIAEVPPVAREFEPVVSLLMPGRRPPRATLGP</sequence>
<keyword evidence="5" id="KW-1185">Reference proteome</keyword>
<dbReference type="EMBL" id="NSDM01000001">
    <property type="protein sequence ID" value="MDQ2582919.1"/>
    <property type="molecule type" value="Genomic_DNA"/>
</dbReference>
<dbReference type="PANTHER" id="PTHR30055">
    <property type="entry name" value="HTH-TYPE TRANSCRIPTIONAL REGULATOR RUTR"/>
    <property type="match status" value="1"/>
</dbReference>
<keyword evidence="1 2" id="KW-0238">DNA-binding</keyword>
<evidence type="ECO:0000259" key="3">
    <source>
        <dbReference type="PROSITE" id="PS50977"/>
    </source>
</evidence>
<dbReference type="Gene3D" id="1.10.357.10">
    <property type="entry name" value="Tetracycline Repressor, domain 2"/>
    <property type="match status" value="1"/>
</dbReference>
<dbReference type="SUPFAM" id="SSF46689">
    <property type="entry name" value="Homeodomain-like"/>
    <property type="match status" value="1"/>
</dbReference>
<evidence type="ECO:0000313" key="4">
    <source>
        <dbReference type="EMBL" id="MDQ2582919.1"/>
    </source>
</evidence>
<dbReference type="Pfam" id="PF17940">
    <property type="entry name" value="TetR_C_31"/>
    <property type="match status" value="1"/>
</dbReference>
<proteinExistence type="predicted"/>